<dbReference type="AlphaFoldDB" id="A0A3N0I3N0"/>
<name>A0A3N0I3N0_9FIRM</name>
<dbReference type="Proteomes" id="UP000276568">
    <property type="component" value="Unassembled WGS sequence"/>
</dbReference>
<dbReference type="EMBL" id="RJQC01000001">
    <property type="protein sequence ID" value="RNM31624.1"/>
    <property type="molecule type" value="Genomic_DNA"/>
</dbReference>
<sequence>MTKNENLRLCGGTFFTLLLEARKQLLGANEHYAGKKDGLTEYETLIGLARVIRSDLATPMPTEIKTIQGNASEYKKCKNAGGGYFPFGDKTALRVFDERVKNEYADTLRKMCCFVEGFIDAGGDIKKDELLVKALVELISLDNCIDESQSFYVKEDGATMQKKDVVAMKEISLQPFLLGVFHYAVCNVDNTVGAKTFDVWCPSSGGGKRAYTGDIGVNWPVDIKLSYVEPKDDGVADNKADKSPDDIIVEEVYEEPRQEEAKSKQQMVFNFNVTGNNNSFIQHVDSITNNYYGGQKKDGE</sequence>
<dbReference type="RefSeq" id="WP_128519789.1">
    <property type="nucleotide sequence ID" value="NZ_RJQC01000001.1"/>
</dbReference>
<evidence type="ECO:0000313" key="2">
    <source>
        <dbReference type="Proteomes" id="UP000276568"/>
    </source>
</evidence>
<comment type="caution">
    <text evidence="1">The sequence shown here is derived from an EMBL/GenBank/DDBJ whole genome shotgun (WGS) entry which is preliminary data.</text>
</comment>
<gene>
    <name evidence="1" type="ORF">EDX97_03465</name>
</gene>
<dbReference type="OrthoDB" id="2051189at2"/>
<proteinExistence type="predicted"/>
<organism evidence="1 2">
    <name type="scientific">Absicoccus porci</name>
    <dbReference type="NCBI Taxonomy" id="2486576"/>
    <lineage>
        <taxon>Bacteria</taxon>
        <taxon>Bacillati</taxon>
        <taxon>Bacillota</taxon>
        <taxon>Erysipelotrichia</taxon>
        <taxon>Erysipelotrichales</taxon>
        <taxon>Erysipelotrichaceae</taxon>
        <taxon>Absicoccus</taxon>
    </lineage>
</organism>
<keyword evidence="2" id="KW-1185">Reference proteome</keyword>
<reference evidence="1 2" key="1">
    <citation type="submission" date="2018-11" db="EMBL/GenBank/DDBJ databases">
        <title>Clostridium sp. nov., a member of the family Erysipelotrichaceae isolated from pig faeces.</title>
        <authorList>
            <person name="Chang Y.-H."/>
        </authorList>
    </citation>
    <scope>NUCLEOTIDE SEQUENCE [LARGE SCALE GENOMIC DNA]</scope>
    <source>
        <strain evidence="1 2">YH-panp20</strain>
    </source>
</reference>
<protein>
    <submittedName>
        <fullName evidence="1">Uncharacterized protein</fullName>
    </submittedName>
</protein>
<accession>A0A3N0I3N0</accession>
<evidence type="ECO:0000313" key="1">
    <source>
        <dbReference type="EMBL" id="RNM31624.1"/>
    </source>
</evidence>